<reference evidence="2 3" key="1">
    <citation type="submission" date="2019-11" db="EMBL/GenBank/DDBJ databases">
        <authorList>
            <person name="Dong K."/>
        </authorList>
    </citation>
    <scope>NUCLEOTIDE SEQUENCE [LARGE SCALE GENOMIC DNA]</scope>
    <source>
        <strain evidence="2 3">DK608</strain>
    </source>
</reference>
<proteinExistence type="predicted"/>
<keyword evidence="1" id="KW-0812">Transmembrane</keyword>
<keyword evidence="1" id="KW-0472">Membrane</keyword>
<dbReference type="EMBL" id="WMII01000055">
    <property type="protein sequence ID" value="MTH66726.1"/>
    <property type="molecule type" value="Genomic_DNA"/>
</dbReference>
<feature type="transmembrane region" description="Helical" evidence="1">
    <location>
        <begin position="12"/>
        <end position="30"/>
    </location>
</feature>
<accession>A0A6L6J1Q3</accession>
<dbReference type="AlphaFoldDB" id="A0A6L6J1Q3"/>
<organism evidence="2 3">
    <name type="scientific">Paracoccus shanxieyensis</name>
    <dbReference type="NCBI Taxonomy" id="2675752"/>
    <lineage>
        <taxon>Bacteria</taxon>
        <taxon>Pseudomonadati</taxon>
        <taxon>Pseudomonadota</taxon>
        <taxon>Alphaproteobacteria</taxon>
        <taxon>Rhodobacterales</taxon>
        <taxon>Paracoccaceae</taxon>
        <taxon>Paracoccus</taxon>
    </lineage>
</organism>
<keyword evidence="1" id="KW-1133">Transmembrane helix</keyword>
<gene>
    <name evidence="2" type="ORF">GL284_21030</name>
</gene>
<dbReference type="RefSeq" id="WP_155046362.1">
    <property type="nucleotide sequence ID" value="NZ_WMIH01000055.1"/>
</dbReference>
<feature type="transmembrane region" description="Helical" evidence="1">
    <location>
        <begin position="36"/>
        <end position="63"/>
    </location>
</feature>
<evidence type="ECO:0000313" key="3">
    <source>
        <dbReference type="Proteomes" id="UP000478740"/>
    </source>
</evidence>
<keyword evidence="3" id="KW-1185">Reference proteome</keyword>
<evidence type="ECO:0000313" key="2">
    <source>
        <dbReference type="EMBL" id="MTH66726.1"/>
    </source>
</evidence>
<dbReference type="Proteomes" id="UP000478740">
    <property type="component" value="Unassembled WGS sequence"/>
</dbReference>
<protein>
    <submittedName>
        <fullName evidence="2">Maltose ABC transporter permease</fullName>
    </submittedName>
</protein>
<evidence type="ECO:0000256" key="1">
    <source>
        <dbReference type="SAM" id="Phobius"/>
    </source>
</evidence>
<sequence length="74" mass="8222">MFRAIKDSFGMGVFFALWALLLLGDLYWLYSSIQIGSFFMFVLGLLGPIAFLTGLIGGFALLFGWPDFILSIFG</sequence>
<name>A0A6L6J1Q3_9RHOB</name>
<comment type="caution">
    <text evidence="2">The sequence shown here is derived from an EMBL/GenBank/DDBJ whole genome shotgun (WGS) entry which is preliminary data.</text>
</comment>